<organism evidence="2 3">
    <name type="scientific">Urbifossiella limnaea</name>
    <dbReference type="NCBI Taxonomy" id="2528023"/>
    <lineage>
        <taxon>Bacteria</taxon>
        <taxon>Pseudomonadati</taxon>
        <taxon>Planctomycetota</taxon>
        <taxon>Planctomycetia</taxon>
        <taxon>Gemmatales</taxon>
        <taxon>Gemmataceae</taxon>
        <taxon>Urbifossiella</taxon>
    </lineage>
</organism>
<feature type="chain" id="PRO_5022144967" description="Redoxin domain-containing protein" evidence="1">
    <location>
        <begin position="21"/>
        <end position="179"/>
    </location>
</feature>
<feature type="signal peptide" evidence="1">
    <location>
        <begin position="1"/>
        <end position="20"/>
    </location>
</feature>
<keyword evidence="1" id="KW-0732">Signal</keyword>
<dbReference type="EMBL" id="CP036273">
    <property type="protein sequence ID" value="QDU22351.1"/>
    <property type="molecule type" value="Genomic_DNA"/>
</dbReference>
<evidence type="ECO:0008006" key="4">
    <source>
        <dbReference type="Google" id="ProtNLM"/>
    </source>
</evidence>
<dbReference type="Proteomes" id="UP000319576">
    <property type="component" value="Chromosome"/>
</dbReference>
<sequence precursor="true">MRVMLSLAAVVGLALTGAKADDVKSGPGKKIGGAFNVKAFTGEKAGETLCYVCKFSADQTPAAVLIFTQKADENVAKLVQAVDAVQKTNAKLGTCVIGIGGVTGSDLEKLQTTHKLTAPLTVATDTDGPGAYKLNKSAAVTVLVYKRGGEITQSYGFSDTKSAVAKAADIAAAARTAVE</sequence>
<gene>
    <name evidence="2" type="ORF">ETAA1_43290</name>
</gene>
<reference evidence="2 3" key="1">
    <citation type="submission" date="2019-02" db="EMBL/GenBank/DDBJ databases">
        <title>Deep-cultivation of Planctomycetes and their phenomic and genomic characterization uncovers novel biology.</title>
        <authorList>
            <person name="Wiegand S."/>
            <person name="Jogler M."/>
            <person name="Boedeker C."/>
            <person name="Pinto D."/>
            <person name="Vollmers J."/>
            <person name="Rivas-Marin E."/>
            <person name="Kohn T."/>
            <person name="Peeters S.H."/>
            <person name="Heuer A."/>
            <person name="Rast P."/>
            <person name="Oberbeckmann S."/>
            <person name="Bunk B."/>
            <person name="Jeske O."/>
            <person name="Meyerdierks A."/>
            <person name="Storesund J.E."/>
            <person name="Kallscheuer N."/>
            <person name="Luecker S."/>
            <person name="Lage O.M."/>
            <person name="Pohl T."/>
            <person name="Merkel B.J."/>
            <person name="Hornburger P."/>
            <person name="Mueller R.-W."/>
            <person name="Bruemmer F."/>
            <person name="Labrenz M."/>
            <person name="Spormann A.M."/>
            <person name="Op den Camp H."/>
            <person name="Overmann J."/>
            <person name="Amann R."/>
            <person name="Jetten M.S.M."/>
            <person name="Mascher T."/>
            <person name="Medema M.H."/>
            <person name="Devos D.P."/>
            <person name="Kaster A.-K."/>
            <person name="Ovreas L."/>
            <person name="Rohde M."/>
            <person name="Galperin M.Y."/>
            <person name="Jogler C."/>
        </authorList>
    </citation>
    <scope>NUCLEOTIDE SEQUENCE [LARGE SCALE GENOMIC DNA]</scope>
    <source>
        <strain evidence="2 3">ETA_A1</strain>
    </source>
</reference>
<protein>
    <recommendedName>
        <fullName evidence="4">Redoxin domain-containing protein</fullName>
    </recommendedName>
</protein>
<dbReference type="KEGG" id="uli:ETAA1_43290"/>
<accession>A0A517XXW8</accession>
<evidence type="ECO:0000313" key="2">
    <source>
        <dbReference type="EMBL" id="QDU22351.1"/>
    </source>
</evidence>
<proteinExistence type="predicted"/>
<dbReference type="RefSeq" id="WP_145242019.1">
    <property type="nucleotide sequence ID" value="NZ_CP036273.1"/>
</dbReference>
<dbReference type="AlphaFoldDB" id="A0A517XXW8"/>
<evidence type="ECO:0000313" key="3">
    <source>
        <dbReference type="Proteomes" id="UP000319576"/>
    </source>
</evidence>
<dbReference type="OrthoDB" id="265402at2"/>
<name>A0A517XXW8_9BACT</name>
<keyword evidence="3" id="KW-1185">Reference proteome</keyword>
<evidence type="ECO:0000256" key="1">
    <source>
        <dbReference type="SAM" id="SignalP"/>
    </source>
</evidence>